<organism evidence="2 3">
    <name type="scientific">Scrofimicrobium canadense</name>
    <dbReference type="NCBI Taxonomy" id="2652290"/>
    <lineage>
        <taxon>Bacteria</taxon>
        <taxon>Bacillati</taxon>
        <taxon>Actinomycetota</taxon>
        <taxon>Actinomycetes</taxon>
        <taxon>Actinomycetales</taxon>
        <taxon>Actinomycetaceae</taxon>
        <taxon>Scrofimicrobium</taxon>
    </lineage>
</organism>
<name>A0A6N7W5M7_9ACTO</name>
<keyword evidence="1" id="KW-0812">Transmembrane</keyword>
<feature type="transmembrane region" description="Helical" evidence="1">
    <location>
        <begin position="124"/>
        <end position="145"/>
    </location>
</feature>
<accession>A0A6N7W5M7</accession>
<gene>
    <name evidence="2" type="ORF">FYJ24_01390</name>
</gene>
<evidence type="ECO:0000256" key="1">
    <source>
        <dbReference type="SAM" id="Phobius"/>
    </source>
</evidence>
<feature type="transmembrane region" description="Helical" evidence="1">
    <location>
        <begin position="31"/>
        <end position="49"/>
    </location>
</feature>
<dbReference type="EMBL" id="VULO01000001">
    <property type="protein sequence ID" value="MSS83438.1"/>
    <property type="molecule type" value="Genomic_DNA"/>
</dbReference>
<keyword evidence="3" id="KW-1185">Reference proteome</keyword>
<dbReference type="RefSeq" id="WP_154542832.1">
    <property type="nucleotide sequence ID" value="NZ_VULO01000001.1"/>
</dbReference>
<protein>
    <submittedName>
        <fullName evidence="2">Uncharacterized protein</fullName>
    </submittedName>
</protein>
<evidence type="ECO:0000313" key="2">
    <source>
        <dbReference type="EMBL" id="MSS83438.1"/>
    </source>
</evidence>
<dbReference type="AlphaFoldDB" id="A0A6N7W5M7"/>
<evidence type="ECO:0000313" key="3">
    <source>
        <dbReference type="Proteomes" id="UP000470875"/>
    </source>
</evidence>
<feature type="transmembrane region" description="Helical" evidence="1">
    <location>
        <begin position="93"/>
        <end position="118"/>
    </location>
</feature>
<keyword evidence="1" id="KW-0472">Membrane</keyword>
<proteinExistence type="predicted"/>
<dbReference type="Proteomes" id="UP000470875">
    <property type="component" value="Unassembled WGS sequence"/>
</dbReference>
<keyword evidence="1" id="KW-1133">Transmembrane helix</keyword>
<sequence length="155" mass="16412">MESDPTTASPVEISNSIDLLDADRARLTQSVAIPWSLFFAYGGVGAWFVANAASTSPGADYRAPGSFFLILAVGLVITYLLEQRSGIRFRTMGGQAIVFVTALIVTLLALYSVSLGLVSLDLSWAVVFTTLAAFLAATVLSKLVFSSALKRTARG</sequence>
<reference evidence="2 3" key="1">
    <citation type="submission" date="2019-08" db="EMBL/GenBank/DDBJ databases">
        <title>In-depth cultivation of the pig gut microbiome towards novel bacterial diversity and tailored functional studies.</title>
        <authorList>
            <person name="Wylensek D."/>
            <person name="Hitch T.C.A."/>
            <person name="Clavel T."/>
        </authorList>
    </citation>
    <scope>NUCLEOTIDE SEQUENCE [LARGE SCALE GENOMIC DNA]</scope>
    <source>
        <strain evidence="2 3">WB03_NA08</strain>
    </source>
</reference>
<comment type="caution">
    <text evidence="2">The sequence shown here is derived from an EMBL/GenBank/DDBJ whole genome shotgun (WGS) entry which is preliminary data.</text>
</comment>
<feature type="transmembrane region" description="Helical" evidence="1">
    <location>
        <begin position="61"/>
        <end position="81"/>
    </location>
</feature>